<dbReference type="SUPFAM" id="SSF51735">
    <property type="entry name" value="NAD(P)-binding Rossmann-fold domains"/>
    <property type="match status" value="1"/>
</dbReference>
<keyword evidence="6" id="KW-1185">Reference proteome</keyword>
<dbReference type="RefSeq" id="WP_207107210.1">
    <property type="nucleotide sequence ID" value="NZ_JAFLVR010000008.1"/>
</dbReference>
<dbReference type="Gene3D" id="3.40.50.720">
    <property type="entry name" value="NAD(P)-binding Rossmann-like Domain"/>
    <property type="match status" value="2"/>
</dbReference>
<evidence type="ECO:0000313" key="5">
    <source>
        <dbReference type="EMBL" id="MBO0451401.1"/>
    </source>
</evidence>
<dbReference type="PANTHER" id="PTHR43761:SF1">
    <property type="entry name" value="D-ISOMER SPECIFIC 2-HYDROXYACID DEHYDROGENASE CATALYTIC DOMAIN-CONTAINING PROTEIN-RELATED"/>
    <property type="match status" value="1"/>
</dbReference>
<dbReference type="Proteomes" id="UP000664495">
    <property type="component" value="Unassembled WGS sequence"/>
</dbReference>
<reference evidence="5 6" key="1">
    <citation type="submission" date="2021-03" db="EMBL/GenBank/DDBJ databases">
        <title>Enterococcal diversity collection.</title>
        <authorList>
            <person name="Gilmore M.S."/>
            <person name="Schwartzman J."/>
            <person name="Van Tyne D."/>
            <person name="Martin M."/>
            <person name="Earl A.M."/>
            <person name="Manson A.L."/>
            <person name="Straub T."/>
            <person name="Salamzade R."/>
            <person name="Saavedra J."/>
            <person name="Lebreton F."/>
            <person name="Prichula J."/>
            <person name="Schaufler K."/>
            <person name="Gaca A."/>
            <person name="Sgardioli B."/>
            <person name="Wagenaar J."/>
            <person name="Strong T."/>
        </authorList>
    </citation>
    <scope>NUCLEOTIDE SEQUENCE [LARGE SCALE GENOMIC DNA]</scope>
    <source>
        <strain evidence="5 6">MJM16</strain>
    </source>
</reference>
<comment type="similarity">
    <text evidence="1">Belongs to the D-isomer specific 2-hydroxyacid dehydrogenase family.</text>
</comment>
<proteinExistence type="inferred from homology"/>
<dbReference type="PANTHER" id="PTHR43761">
    <property type="entry name" value="D-ISOMER SPECIFIC 2-HYDROXYACID DEHYDROGENASE FAMILY PROTEIN (AFU_ORTHOLOGUE AFUA_1G13630)"/>
    <property type="match status" value="1"/>
</dbReference>
<keyword evidence="3" id="KW-0520">NAD</keyword>
<dbReference type="EMBL" id="JAFLVR010000008">
    <property type="protein sequence ID" value="MBO0451401.1"/>
    <property type="molecule type" value="Genomic_DNA"/>
</dbReference>
<dbReference type="InterPro" id="IPR050418">
    <property type="entry name" value="D-iso_2-hydroxyacid_DH_PdxB"/>
</dbReference>
<evidence type="ECO:0000259" key="4">
    <source>
        <dbReference type="Pfam" id="PF02826"/>
    </source>
</evidence>
<evidence type="ECO:0000256" key="3">
    <source>
        <dbReference type="ARBA" id="ARBA00023027"/>
    </source>
</evidence>
<evidence type="ECO:0000313" key="6">
    <source>
        <dbReference type="Proteomes" id="UP000664495"/>
    </source>
</evidence>
<dbReference type="InterPro" id="IPR029753">
    <property type="entry name" value="D-isomer_DH_CS"/>
</dbReference>
<dbReference type="InterPro" id="IPR036291">
    <property type="entry name" value="NAD(P)-bd_dom_sf"/>
</dbReference>
<gene>
    <name evidence="5" type="ORF">JZO85_03920</name>
</gene>
<name>A0ABS3HD70_9ENTE</name>
<feature type="domain" description="D-isomer specific 2-hydroxyacid dehydrogenase NAD-binding" evidence="4">
    <location>
        <begin position="114"/>
        <end position="285"/>
    </location>
</feature>
<dbReference type="Pfam" id="PF02826">
    <property type="entry name" value="2-Hacid_dh_C"/>
    <property type="match status" value="1"/>
</dbReference>
<accession>A0ABS3HD70</accession>
<keyword evidence="2" id="KW-0560">Oxidoreductase</keyword>
<sequence>MKVLITPRGFASYGLDQIEKMREAGLEVHYNDTGLAYTPEEFARLAKDADAIIVGVDKMDQVLIDQCPKLKAICKFGVGTDNIDVTYAENKNIFVGRTVGSNSNAVAEHVMSLIYCESKNLWPTIRNVKNHGWEKPTGLEVREKVLGIIGFGAIGKYLAKQAVGVGMTVQVNDVFDIPTEVLDEYQVEKVELGHLLESSDYISLHLPLINDTKNMISTKEFKKMKNSACLLNAARGGIVEEQALYQALKNKEIRSACFDVFSMEPPAEDEPLLALDNFLLTSHTGARTVESEKRTCEYSARIIMEQLQVQ</sequence>
<dbReference type="PROSITE" id="PS00671">
    <property type="entry name" value="D_2_HYDROXYACID_DH_3"/>
    <property type="match status" value="1"/>
</dbReference>
<evidence type="ECO:0000256" key="2">
    <source>
        <dbReference type="ARBA" id="ARBA00023002"/>
    </source>
</evidence>
<dbReference type="InterPro" id="IPR006140">
    <property type="entry name" value="D-isomer_DH_NAD-bd"/>
</dbReference>
<comment type="caution">
    <text evidence="5">The sequence shown here is derived from an EMBL/GenBank/DDBJ whole genome shotgun (WGS) entry which is preliminary data.</text>
</comment>
<organism evidence="5 6">
    <name type="scientific">Candidatus Enterococcus murrayae</name>
    <dbReference type="NCBI Taxonomy" id="2815321"/>
    <lineage>
        <taxon>Bacteria</taxon>
        <taxon>Bacillati</taxon>
        <taxon>Bacillota</taxon>
        <taxon>Bacilli</taxon>
        <taxon>Lactobacillales</taxon>
        <taxon>Enterococcaceae</taxon>
        <taxon>Enterococcus</taxon>
    </lineage>
</organism>
<protein>
    <submittedName>
        <fullName evidence="5">Phosphoglycerate dehydrogenase</fullName>
    </submittedName>
</protein>
<dbReference type="SUPFAM" id="SSF52283">
    <property type="entry name" value="Formate/glycerate dehydrogenase catalytic domain-like"/>
    <property type="match status" value="1"/>
</dbReference>
<evidence type="ECO:0000256" key="1">
    <source>
        <dbReference type="ARBA" id="ARBA00005854"/>
    </source>
</evidence>
<dbReference type="CDD" id="cd12172">
    <property type="entry name" value="PGDH_like_2"/>
    <property type="match status" value="1"/>
</dbReference>